<protein>
    <submittedName>
        <fullName evidence="3">Uncharacterized protein</fullName>
    </submittedName>
</protein>
<comment type="caution">
    <text evidence="3">The sequence shown here is derived from an EMBL/GenBank/DDBJ whole genome shotgun (WGS) entry which is preliminary data.</text>
</comment>
<dbReference type="RefSeq" id="WP_184588343.1">
    <property type="nucleotide sequence ID" value="NZ_JACHLI010000006.1"/>
</dbReference>
<dbReference type="Gene3D" id="3.40.50.150">
    <property type="entry name" value="Vaccinia Virus protein VP39"/>
    <property type="match status" value="1"/>
</dbReference>
<evidence type="ECO:0000313" key="4">
    <source>
        <dbReference type="Proteomes" id="UP000566995"/>
    </source>
</evidence>
<dbReference type="EMBL" id="JACHLI010000006">
    <property type="protein sequence ID" value="MBB4863191.1"/>
    <property type="molecule type" value="Genomic_DNA"/>
</dbReference>
<dbReference type="InterPro" id="IPR029063">
    <property type="entry name" value="SAM-dependent_MTases_sf"/>
</dbReference>
<dbReference type="AlphaFoldDB" id="A0A7W7KIN8"/>
<organism evidence="3 4">
    <name type="scientific">Pseudomonas nitroreducens</name>
    <dbReference type="NCBI Taxonomy" id="46680"/>
    <lineage>
        <taxon>Bacteria</taxon>
        <taxon>Pseudomonadati</taxon>
        <taxon>Pseudomonadota</taxon>
        <taxon>Gammaproteobacteria</taxon>
        <taxon>Pseudomonadales</taxon>
        <taxon>Pseudomonadaceae</taxon>
        <taxon>Pseudomonas</taxon>
    </lineage>
</organism>
<dbReference type="Proteomes" id="UP000566995">
    <property type="component" value="Unassembled WGS sequence"/>
</dbReference>
<name>A0A7W7KIN8_PSENT</name>
<dbReference type="InterPro" id="IPR002052">
    <property type="entry name" value="DNA_methylase_N6_adenine_CS"/>
</dbReference>
<proteinExistence type="predicted"/>
<evidence type="ECO:0000256" key="2">
    <source>
        <dbReference type="ARBA" id="ARBA00022679"/>
    </source>
</evidence>
<dbReference type="GO" id="GO:0032259">
    <property type="term" value="P:methylation"/>
    <property type="evidence" value="ECO:0007669"/>
    <property type="project" value="UniProtKB-KW"/>
</dbReference>
<dbReference type="PRINTS" id="PR00507">
    <property type="entry name" value="N12N6MTFRASE"/>
</dbReference>
<sequence length="363" mass="40768">MPTDLDRYYTPERVATKILEMADFSRLPSTFADSTCGSGRLLDAACNIFGNVQCAGIDRDKDAIYKLRERRPDWHLKVANLLGRKDRLASFSNDLPMPVDLLVLNPPFSHGPNKSTYVTYEKKRLKSTISMAHLLRSLDLFRPRMGAIAIVPESSLYSETDQQAREIIEKTYSFRKILDLKNCTFLGARVNASAIQLHPTHKPSAPTLYLHPQNIIKADIIRGSLPVHLMQPDSYGIPFLHSTDLKKLAFGLKEDQFPHTTSNAKGKANGWSILIPRVGLPNINFISALHLDNTIQLSDCVIALTFNDEESATIAKDRITSAWGEFYELYKGTGARYITVARLSDWLALKGIIIKSRQPLIQN</sequence>
<gene>
    <name evidence="3" type="ORF">HNP46_002038</name>
</gene>
<keyword evidence="1" id="KW-0489">Methyltransferase</keyword>
<reference evidence="3 4" key="1">
    <citation type="submission" date="2020-08" db="EMBL/GenBank/DDBJ databases">
        <title>Functional genomics of gut bacteria from endangered species of beetles.</title>
        <authorList>
            <person name="Carlos-Shanley C."/>
        </authorList>
    </citation>
    <scope>NUCLEOTIDE SEQUENCE [LARGE SCALE GENOMIC DNA]</scope>
    <source>
        <strain evidence="3 4">S00179</strain>
    </source>
</reference>
<dbReference type="GO" id="GO:0003676">
    <property type="term" value="F:nucleic acid binding"/>
    <property type="evidence" value="ECO:0007669"/>
    <property type="project" value="InterPro"/>
</dbReference>
<dbReference type="SUPFAM" id="SSF53335">
    <property type="entry name" value="S-adenosyl-L-methionine-dependent methyltransferases"/>
    <property type="match status" value="1"/>
</dbReference>
<evidence type="ECO:0000313" key="3">
    <source>
        <dbReference type="EMBL" id="MBB4863191.1"/>
    </source>
</evidence>
<accession>A0A7W7KIN8</accession>
<keyword evidence="2" id="KW-0808">Transferase</keyword>
<dbReference type="GO" id="GO:0008168">
    <property type="term" value="F:methyltransferase activity"/>
    <property type="evidence" value="ECO:0007669"/>
    <property type="project" value="UniProtKB-KW"/>
</dbReference>
<dbReference type="PROSITE" id="PS00092">
    <property type="entry name" value="N6_MTASE"/>
    <property type="match status" value="1"/>
</dbReference>
<evidence type="ECO:0000256" key="1">
    <source>
        <dbReference type="ARBA" id="ARBA00022603"/>
    </source>
</evidence>